<feature type="transmembrane region" description="Helical" evidence="6">
    <location>
        <begin position="38"/>
        <end position="56"/>
    </location>
</feature>
<keyword evidence="2" id="KW-1003">Cell membrane</keyword>
<evidence type="ECO:0000256" key="2">
    <source>
        <dbReference type="ARBA" id="ARBA00022475"/>
    </source>
</evidence>
<dbReference type="Proteomes" id="UP000033618">
    <property type="component" value="Unassembled WGS sequence"/>
</dbReference>
<evidence type="ECO:0000313" key="7">
    <source>
        <dbReference type="EMBL" id="KKB62817.1"/>
    </source>
</evidence>
<feature type="transmembrane region" description="Helical" evidence="6">
    <location>
        <begin position="91"/>
        <end position="109"/>
    </location>
</feature>
<keyword evidence="3 6" id="KW-0812">Transmembrane</keyword>
<dbReference type="InterPro" id="IPR001851">
    <property type="entry name" value="ABC_transp_permease"/>
</dbReference>
<comment type="subcellular location">
    <subcellularLocation>
        <location evidence="1">Cell membrane</location>
        <topology evidence="1">Multi-pass membrane protein</topology>
    </subcellularLocation>
</comment>
<dbReference type="EMBL" id="LAQU01000015">
    <property type="protein sequence ID" value="KKB62817.1"/>
    <property type="molecule type" value="Genomic_DNA"/>
</dbReference>
<gene>
    <name evidence="7" type="ORF">WM40_14930</name>
</gene>
<evidence type="ECO:0000256" key="6">
    <source>
        <dbReference type="SAM" id="Phobius"/>
    </source>
</evidence>
<dbReference type="CDD" id="cd06580">
    <property type="entry name" value="TM_PBP1_transp_TpRbsC_like"/>
    <property type="match status" value="1"/>
</dbReference>
<name>A0A0F5JZS9_9BURK</name>
<evidence type="ECO:0000256" key="4">
    <source>
        <dbReference type="ARBA" id="ARBA00022989"/>
    </source>
</evidence>
<keyword evidence="4 6" id="KW-1133">Transmembrane helix</keyword>
<dbReference type="PANTHER" id="PTHR43370">
    <property type="entry name" value="SUGAR ABC TRANSPORTER INTEGRAL MEMBRANE PROTEIN-RELATED"/>
    <property type="match status" value="1"/>
</dbReference>
<dbReference type="GO" id="GO:0022857">
    <property type="term" value="F:transmembrane transporter activity"/>
    <property type="evidence" value="ECO:0007669"/>
    <property type="project" value="InterPro"/>
</dbReference>
<proteinExistence type="predicted"/>
<protein>
    <submittedName>
        <fullName evidence="7">ABC transporter permease</fullName>
    </submittedName>
</protein>
<dbReference type="OrthoDB" id="9792579at2"/>
<reference evidence="7 8" key="1">
    <citation type="submission" date="2015-03" db="EMBL/GenBank/DDBJ databases">
        <title>Draft Genome Sequence of Burkholderia andropogonis type strain ICMP2807, isolated from Sorghum bicolor.</title>
        <authorList>
            <person name="Lopes-Santos L."/>
            <person name="Castro D.B."/>
            <person name="Ottoboni L.M."/>
            <person name="Park D."/>
            <person name="Weirc B.S."/>
            <person name="Destefano S.A."/>
        </authorList>
    </citation>
    <scope>NUCLEOTIDE SEQUENCE [LARGE SCALE GENOMIC DNA]</scope>
    <source>
        <strain evidence="7 8">ICMP2807</strain>
    </source>
</reference>
<feature type="transmembrane region" description="Helical" evidence="6">
    <location>
        <begin position="62"/>
        <end position="84"/>
    </location>
</feature>
<dbReference type="PATRIC" id="fig|28092.6.peg.3526"/>
<dbReference type="GO" id="GO:0005886">
    <property type="term" value="C:plasma membrane"/>
    <property type="evidence" value="ECO:0007669"/>
    <property type="project" value="UniProtKB-SubCell"/>
</dbReference>
<dbReference type="STRING" id="28092.WM40_14930"/>
<keyword evidence="5 6" id="KW-0472">Membrane</keyword>
<feature type="transmembrane region" description="Helical" evidence="6">
    <location>
        <begin position="138"/>
        <end position="161"/>
    </location>
</feature>
<keyword evidence="8" id="KW-1185">Reference proteome</keyword>
<dbReference type="AlphaFoldDB" id="A0A0F5JZS9"/>
<feature type="transmembrane region" description="Helical" evidence="6">
    <location>
        <begin position="265"/>
        <end position="286"/>
    </location>
</feature>
<evidence type="ECO:0000256" key="3">
    <source>
        <dbReference type="ARBA" id="ARBA00022692"/>
    </source>
</evidence>
<sequence>MNGHETSALLSSTVVAAVPLMLAGLGELVVEKSGVINLGVEGMMLVGAVTGYAVAATSGNPWLGMGCAVLAGMVMALLFAIVAIGLRANQIATGLALTIFGTGLSAYIGKPYTSATLPHTIEGLPIPGLSHIPVVVPAFFSLSPVGYLAFLAFPCVGWFLYRTKAGLTLRAVGEAPDVAHAMGFPVQGIRYASALFGGVMAGLAGGYYAVVYLHVWQEQLTAGRGWIALALVVFATWRPGRLLIGALIFGAVTAGQFFAQGSGLAIPTQFLAMLPYVVTIVVLVLISRNETMIRLNAPASLGKSSPTN</sequence>
<feature type="transmembrane region" description="Helical" evidence="6">
    <location>
        <begin position="6"/>
        <end position="26"/>
    </location>
</feature>
<organism evidence="7 8">
    <name type="scientific">Robbsia andropogonis</name>
    <dbReference type="NCBI Taxonomy" id="28092"/>
    <lineage>
        <taxon>Bacteria</taxon>
        <taxon>Pseudomonadati</taxon>
        <taxon>Pseudomonadota</taxon>
        <taxon>Betaproteobacteria</taxon>
        <taxon>Burkholderiales</taxon>
        <taxon>Burkholderiaceae</taxon>
        <taxon>Robbsia</taxon>
    </lineage>
</organism>
<feature type="transmembrane region" description="Helical" evidence="6">
    <location>
        <begin position="221"/>
        <end position="237"/>
    </location>
</feature>
<evidence type="ECO:0000256" key="5">
    <source>
        <dbReference type="ARBA" id="ARBA00023136"/>
    </source>
</evidence>
<comment type="caution">
    <text evidence="7">The sequence shown here is derived from an EMBL/GenBank/DDBJ whole genome shotgun (WGS) entry which is preliminary data.</text>
</comment>
<dbReference type="PANTHER" id="PTHR43370:SF2">
    <property type="entry name" value="ABC TRANSPORTER PERMEASE PROTEIN"/>
    <property type="match status" value="1"/>
</dbReference>
<evidence type="ECO:0000313" key="8">
    <source>
        <dbReference type="Proteomes" id="UP000033618"/>
    </source>
</evidence>
<dbReference type="Pfam" id="PF02653">
    <property type="entry name" value="BPD_transp_2"/>
    <property type="match status" value="1"/>
</dbReference>
<accession>A0A0F5JZS9</accession>
<dbReference type="RefSeq" id="WP_046153247.1">
    <property type="nucleotide sequence ID" value="NZ_CADFGU010000007.1"/>
</dbReference>
<feature type="transmembrane region" description="Helical" evidence="6">
    <location>
        <begin position="242"/>
        <end position="259"/>
    </location>
</feature>
<feature type="transmembrane region" description="Helical" evidence="6">
    <location>
        <begin position="191"/>
        <end position="215"/>
    </location>
</feature>
<evidence type="ECO:0000256" key="1">
    <source>
        <dbReference type="ARBA" id="ARBA00004651"/>
    </source>
</evidence>